<proteinExistence type="predicted"/>
<feature type="signal peptide" evidence="5">
    <location>
        <begin position="1"/>
        <end position="23"/>
    </location>
</feature>
<gene>
    <name evidence="6" type="ORF">F6U93_05810</name>
</gene>
<reference evidence="6 7" key="1">
    <citation type="submission" date="2019-09" db="EMBL/GenBank/DDBJ databases">
        <authorList>
            <person name="Cao W.R."/>
        </authorList>
    </citation>
    <scope>NUCLEOTIDE SEQUENCE [LARGE SCALE GENOMIC DNA]</scope>
    <source>
        <strain evidence="6 7">B1N29</strain>
    </source>
</reference>
<dbReference type="AlphaFoldDB" id="A0A6N6MGU2"/>
<keyword evidence="5" id="KW-0732">Signal</keyword>
<dbReference type="Gene3D" id="2.70.98.10">
    <property type="match status" value="1"/>
</dbReference>
<feature type="compositionally biased region" description="Basic and acidic residues" evidence="4">
    <location>
        <begin position="37"/>
        <end position="47"/>
    </location>
</feature>
<keyword evidence="7" id="KW-1185">Reference proteome</keyword>
<dbReference type="GO" id="GO:0030246">
    <property type="term" value="F:carbohydrate binding"/>
    <property type="evidence" value="ECO:0007669"/>
    <property type="project" value="InterPro"/>
</dbReference>
<dbReference type="InterPro" id="IPR014718">
    <property type="entry name" value="GH-type_carb-bd"/>
</dbReference>
<dbReference type="EMBL" id="WAAT01000032">
    <property type="protein sequence ID" value="KAB1068633.1"/>
    <property type="molecule type" value="Genomic_DNA"/>
</dbReference>
<evidence type="ECO:0000256" key="2">
    <source>
        <dbReference type="ARBA" id="ARBA00011245"/>
    </source>
</evidence>
<feature type="region of interest" description="Disordered" evidence="4">
    <location>
        <begin position="30"/>
        <end position="55"/>
    </location>
</feature>
<name>A0A6N6MGU2_9FLAO</name>
<comment type="caution">
    <text evidence="6">The sequence shown here is derived from an EMBL/GenBank/DDBJ whole genome shotgun (WGS) entry which is preliminary data.</text>
</comment>
<feature type="chain" id="PRO_5026882570" evidence="5">
    <location>
        <begin position="24"/>
        <end position="318"/>
    </location>
</feature>
<comment type="subunit">
    <text evidence="2">Monomer.</text>
</comment>
<keyword evidence="3" id="KW-0106">Calcium</keyword>
<accession>A0A6N6MGU2</accession>
<sequence>MSKMSTIKQHCLTSFLLCTFLFSCNQSTHTENTSETTKTEETAEAKTETSNPKSNLSSAFKTYWYAGEAEISSYKLEQARYGELREGTAVLIYVTEDFLPQKQVKADRQNPENIPVLKLNATKNFNTGIYPYSIMQSVFYPVSNQQHALKVSNSVQEWCGQVYTQLNNREQFEITSHSYFEGEADEKFNLNKTILENELWTQLRIDPKSLPTGEQQIIPSFEFTRLKHIDIKAYHAFAELKTGQYIIKYPELNRNLKITFNPEFPYDILSWEETFQSGFGENTKEITTKASKLKTIKSAYWKKNANKHEILRDTLFLE</sequence>
<dbReference type="PROSITE" id="PS51257">
    <property type="entry name" value="PROKAR_LIPOPROTEIN"/>
    <property type="match status" value="1"/>
</dbReference>
<dbReference type="Proteomes" id="UP000441333">
    <property type="component" value="Unassembled WGS sequence"/>
</dbReference>
<comment type="cofactor">
    <cofactor evidence="1">
        <name>Ca(2+)</name>
        <dbReference type="ChEBI" id="CHEBI:29108"/>
    </cofactor>
</comment>
<evidence type="ECO:0000256" key="1">
    <source>
        <dbReference type="ARBA" id="ARBA00001913"/>
    </source>
</evidence>
<evidence type="ECO:0000256" key="3">
    <source>
        <dbReference type="ARBA" id="ARBA00022837"/>
    </source>
</evidence>
<evidence type="ECO:0000313" key="6">
    <source>
        <dbReference type="EMBL" id="KAB1068633.1"/>
    </source>
</evidence>
<evidence type="ECO:0000256" key="4">
    <source>
        <dbReference type="SAM" id="MobiDB-lite"/>
    </source>
</evidence>
<organism evidence="6 7">
    <name type="scientific">Pseudotamlana haliotis</name>
    <dbReference type="NCBI Taxonomy" id="2614804"/>
    <lineage>
        <taxon>Bacteria</taxon>
        <taxon>Pseudomonadati</taxon>
        <taxon>Bacteroidota</taxon>
        <taxon>Flavobacteriia</taxon>
        <taxon>Flavobacteriales</taxon>
        <taxon>Flavobacteriaceae</taxon>
        <taxon>Pseudotamlana</taxon>
    </lineage>
</organism>
<evidence type="ECO:0000313" key="7">
    <source>
        <dbReference type="Proteomes" id="UP000441333"/>
    </source>
</evidence>
<protein>
    <submittedName>
        <fullName evidence="6">Septum formation inhibitor Maf</fullName>
    </submittedName>
</protein>
<evidence type="ECO:0000256" key="5">
    <source>
        <dbReference type="SAM" id="SignalP"/>
    </source>
</evidence>